<protein>
    <submittedName>
        <fullName evidence="1">Glycosyltransferase family 2 protein</fullName>
    </submittedName>
</protein>
<organism evidence="1 2">
    <name type="scientific">Psychromarinibacter halotolerans</name>
    <dbReference type="NCBI Taxonomy" id="1775175"/>
    <lineage>
        <taxon>Bacteria</taxon>
        <taxon>Pseudomonadati</taxon>
        <taxon>Pseudomonadota</taxon>
        <taxon>Alphaproteobacteria</taxon>
        <taxon>Rhodobacterales</taxon>
        <taxon>Paracoccaceae</taxon>
        <taxon>Psychromarinibacter</taxon>
    </lineage>
</organism>
<dbReference type="InterPro" id="IPR029044">
    <property type="entry name" value="Nucleotide-diphossugar_trans"/>
</dbReference>
<sequence length="277" mass="32113">MTIISLSSIPSRFDKLEPTLTCLLRQDAQIDAIQLHIPWKYRRFPDWDGVLPDVPKGVEIVRVEEDLGPATKVLFAAQAHRGQDVDIILCDDDRRYKPHWAQTYIDARRDHPDCCLAIAGFEADRYGQSQMKNRIQPRAKRRSRGMDWGFQLKMAWEFLFPPVERKYLREPTRRLFRQSGYVDCFEGFAGAMVRPEFFDDEAFDIPPVVWTVDDVWLSGHLARMNVPIWIIAGQHDTQHTPAGISDALYMAEIEGADRDEANKRCIAYLRDTYGIWP</sequence>
<accession>A0ABV7H063</accession>
<comment type="caution">
    <text evidence="1">The sequence shown here is derived from an EMBL/GenBank/DDBJ whole genome shotgun (WGS) entry which is preliminary data.</text>
</comment>
<dbReference type="EMBL" id="JBHRTB010000010">
    <property type="protein sequence ID" value="MFC3145432.1"/>
    <property type="molecule type" value="Genomic_DNA"/>
</dbReference>
<dbReference type="Proteomes" id="UP001595632">
    <property type="component" value="Unassembled WGS sequence"/>
</dbReference>
<dbReference type="RefSeq" id="WP_275632391.1">
    <property type="nucleotide sequence ID" value="NZ_JARGYD010000003.1"/>
</dbReference>
<name>A0ABV7H063_9RHOB</name>
<dbReference type="SUPFAM" id="SSF53448">
    <property type="entry name" value="Nucleotide-diphospho-sugar transferases"/>
    <property type="match status" value="1"/>
</dbReference>
<reference evidence="2" key="1">
    <citation type="journal article" date="2019" name="Int. J. Syst. Evol. Microbiol.">
        <title>The Global Catalogue of Microorganisms (GCM) 10K type strain sequencing project: providing services to taxonomists for standard genome sequencing and annotation.</title>
        <authorList>
            <consortium name="The Broad Institute Genomics Platform"/>
            <consortium name="The Broad Institute Genome Sequencing Center for Infectious Disease"/>
            <person name="Wu L."/>
            <person name="Ma J."/>
        </authorList>
    </citation>
    <scope>NUCLEOTIDE SEQUENCE [LARGE SCALE GENOMIC DNA]</scope>
    <source>
        <strain evidence="2">KCTC 52366</strain>
    </source>
</reference>
<evidence type="ECO:0000313" key="2">
    <source>
        <dbReference type="Proteomes" id="UP001595632"/>
    </source>
</evidence>
<evidence type="ECO:0000313" key="1">
    <source>
        <dbReference type="EMBL" id="MFC3145432.1"/>
    </source>
</evidence>
<gene>
    <name evidence="1" type="ORF">ACFOGP_22115</name>
</gene>
<keyword evidence="2" id="KW-1185">Reference proteome</keyword>
<proteinExistence type="predicted"/>